<dbReference type="Pfam" id="PF00665">
    <property type="entry name" value="rve"/>
    <property type="match status" value="1"/>
</dbReference>
<reference evidence="3 4" key="1">
    <citation type="submission" date="2018-08" db="EMBL/GenBank/DDBJ databases">
        <title>A genome reference for cultivated species of the human gut microbiota.</title>
        <authorList>
            <person name="Zou Y."/>
            <person name="Xue W."/>
            <person name="Luo G."/>
        </authorList>
    </citation>
    <scope>NUCLEOTIDE SEQUENCE [LARGE SCALE GENOMIC DNA]</scope>
    <source>
        <strain evidence="3 4">AM30-4</strain>
    </source>
</reference>
<dbReference type="InterPro" id="IPR001584">
    <property type="entry name" value="Integrase_cat-core"/>
</dbReference>
<name>A0A3E4N0U7_PARDI</name>
<dbReference type="Pfam" id="PF13276">
    <property type="entry name" value="HTH_21"/>
    <property type="match status" value="1"/>
</dbReference>
<dbReference type="InterPro" id="IPR050900">
    <property type="entry name" value="Transposase_IS3/IS150/IS904"/>
</dbReference>
<dbReference type="InterPro" id="IPR048020">
    <property type="entry name" value="Transpos_IS3"/>
</dbReference>
<dbReference type="Pfam" id="PF13333">
    <property type="entry name" value="rve_2"/>
    <property type="match status" value="1"/>
</dbReference>
<reference evidence="2 5" key="2">
    <citation type="journal article" date="2019" name="Nat. Med.">
        <title>A library of human gut bacterial isolates paired with longitudinal multiomics data enables mechanistic microbiome research.</title>
        <authorList>
            <person name="Poyet M."/>
            <person name="Groussin M."/>
            <person name="Gibbons S.M."/>
            <person name="Avila-Pacheco J."/>
            <person name="Jiang X."/>
            <person name="Kearney S.M."/>
            <person name="Perrotta A.R."/>
            <person name="Berdy B."/>
            <person name="Zhao S."/>
            <person name="Lieberman T.D."/>
            <person name="Swanson P.K."/>
            <person name="Smith M."/>
            <person name="Roesemann S."/>
            <person name="Alexander J.E."/>
            <person name="Rich S.A."/>
            <person name="Livny J."/>
            <person name="Vlamakis H."/>
            <person name="Clish C."/>
            <person name="Bullock K."/>
            <person name="Deik A."/>
            <person name="Scott J."/>
            <person name="Pierce K.A."/>
            <person name="Xavier R.J."/>
            <person name="Alm E.J."/>
        </authorList>
    </citation>
    <scope>NUCLEOTIDE SEQUENCE [LARGE SCALE GENOMIC DNA]</scope>
    <source>
        <strain evidence="2 5">BIOML-A9</strain>
    </source>
</reference>
<dbReference type="Gene3D" id="3.30.420.10">
    <property type="entry name" value="Ribonuclease H-like superfamily/Ribonuclease H"/>
    <property type="match status" value="1"/>
</dbReference>
<dbReference type="OrthoDB" id="9815231at2"/>
<dbReference type="GO" id="GO:0015074">
    <property type="term" value="P:DNA integration"/>
    <property type="evidence" value="ECO:0007669"/>
    <property type="project" value="InterPro"/>
</dbReference>
<evidence type="ECO:0000259" key="1">
    <source>
        <dbReference type="PROSITE" id="PS50994"/>
    </source>
</evidence>
<dbReference type="EMBL" id="QSJN01000004">
    <property type="protein sequence ID" value="RHD75795.1"/>
    <property type="molecule type" value="Genomic_DNA"/>
</dbReference>
<evidence type="ECO:0000313" key="5">
    <source>
        <dbReference type="Proteomes" id="UP000461276"/>
    </source>
</evidence>
<protein>
    <submittedName>
        <fullName evidence="2">IS3 family transposase</fullName>
    </submittedName>
</protein>
<evidence type="ECO:0000313" key="4">
    <source>
        <dbReference type="Proteomes" id="UP000284660"/>
    </source>
</evidence>
<feature type="domain" description="Integrase catalytic" evidence="1">
    <location>
        <begin position="125"/>
        <end position="299"/>
    </location>
</feature>
<dbReference type="AlphaFoldDB" id="A0A3E4N0U7"/>
<evidence type="ECO:0000313" key="3">
    <source>
        <dbReference type="EMBL" id="RHD75795.1"/>
    </source>
</evidence>
<dbReference type="Proteomes" id="UP000461276">
    <property type="component" value="Unassembled WGS sequence"/>
</dbReference>
<dbReference type="RefSeq" id="WP_121956326.1">
    <property type="nucleotide sequence ID" value="NZ_BQOC01000001.1"/>
</dbReference>
<dbReference type="SUPFAM" id="SSF53098">
    <property type="entry name" value="Ribonuclease H-like"/>
    <property type="match status" value="1"/>
</dbReference>
<dbReference type="EMBL" id="WKMY01000012">
    <property type="protein sequence ID" value="MRY94676.1"/>
    <property type="molecule type" value="Genomic_DNA"/>
</dbReference>
<dbReference type="PROSITE" id="PS50994">
    <property type="entry name" value="INTEGRASE"/>
    <property type="match status" value="1"/>
</dbReference>
<sequence length="303" mass="35701">MPKKIESLSSGTHCPRKQERVAAIQELRHEFKFSVLLKASGMAKSTYHYYIQKFSLPDKYQEEKKMICQIFHENHGRYGYRRITLGLNQRGYNLNHKTVLKLMNQCDLKCMVRRKKYNTYRGTVGKVAPNILERDFSTTALNQKWVTDVSEFSLFGSKRYLSPIMDLYNREIISFTITESPNLSMVTDMLKKAFTLLPDDVDLIIHSDQGWHYQHPTYQQMLRKKGIVQSMSRKGNCLDNAVIENFFGLLKSELLYLREFENMEQFVHELNEYIYYYNNYRIKTGLGGLSPIQFRTQSTNPIY</sequence>
<dbReference type="Proteomes" id="UP000284660">
    <property type="component" value="Unassembled WGS sequence"/>
</dbReference>
<accession>A0A3E4N0U7</accession>
<dbReference type="NCBIfam" id="NF033516">
    <property type="entry name" value="transpos_IS3"/>
    <property type="match status" value="1"/>
</dbReference>
<dbReference type="InterPro" id="IPR012337">
    <property type="entry name" value="RNaseH-like_sf"/>
</dbReference>
<gene>
    <name evidence="3" type="ORF">DW782_09140</name>
    <name evidence="2" type="ORF">GKD67_15875</name>
</gene>
<organism evidence="2 5">
    <name type="scientific">Parabacteroides distasonis</name>
    <dbReference type="NCBI Taxonomy" id="823"/>
    <lineage>
        <taxon>Bacteria</taxon>
        <taxon>Pseudomonadati</taxon>
        <taxon>Bacteroidota</taxon>
        <taxon>Bacteroidia</taxon>
        <taxon>Bacteroidales</taxon>
        <taxon>Tannerellaceae</taxon>
        <taxon>Parabacteroides</taxon>
    </lineage>
</organism>
<dbReference type="PANTHER" id="PTHR46889:SF4">
    <property type="entry name" value="TRANSPOSASE INSO FOR INSERTION SEQUENCE ELEMENT IS911B-RELATED"/>
    <property type="match status" value="1"/>
</dbReference>
<dbReference type="InterPro" id="IPR036397">
    <property type="entry name" value="RNaseH_sf"/>
</dbReference>
<dbReference type="GO" id="GO:0003676">
    <property type="term" value="F:nucleic acid binding"/>
    <property type="evidence" value="ECO:0007669"/>
    <property type="project" value="InterPro"/>
</dbReference>
<proteinExistence type="predicted"/>
<comment type="caution">
    <text evidence="2">The sequence shown here is derived from an EMBL/GenBank/DDBJ whole genome shotgun (WGS) entry which is preliminary data.</text>
</comment>
<dbReference type="InterPro" id="IPR025948">
    <property type="entry name" value="HTH-like_dom"/>
</dbReference>
<dbReference type="PANTHER" id="PTHR46889">
    <property type="entry name" value="TRANSPOSASE INSF FOR INSERTION SEQUENCE IS3B-RELATED"/>
    <property type="match status" value="1"/>
</dbReference>
<evidence type="ECO:0000313" key="2">
    <source>
        <dbReference type="EMBL" id="MRY94676.1"/>
    </source>
</evidence>